<evidence type="ECO:0000313" key="4">
    <source>
        <dbReference type="EMBL" id="QID17487.1"/>
    </source>
</evidence>
<dbReference type="KEGG" id="azq:G3580_07420"/>
<dbReference type="Gene3D" id="2.60.40.10">
    <property type="entry name" value="Immunoglobulins"/>
    <property type="match status" value="1"/>
</dbReference>
<gene>
    <name evidence="4" type="ORF">G3580_07420</name>
</gene>
<dbReference type="NCBIfam" id="TIGR04557">
    <property type="entry name" value="fuse_rel_SoxYZ"/>
    <property type="match status" value="1"/>
</dbReference>
<dbReference type="InterPro" id="IPR038162">
    <property type="entry name" value="SoxY_sf"/>
</dbReference>
<keyword evidence="5" id="KW-1185">Reference proteome</keyword>
<keyword evidence="1" id="KW-0732">Signal</keyword>
<feature type="domain" description="Ig-like SoxY" evidence="3">
    <location>
        <begin position="40"/>
        <end position="143"/>
    </location>
</feature>
<dbReference type="InterPro" id="IPR014756">
    <property type="entry name" value="Ig_E-set"/>
</dbReference>
<dbReference type="PROSITE" id="PS51257">
    <property type="entry name" value="PROKAR_LIPOPROTEIN"/>
    <property type="match status" value="1"/>
</dbReference>
<reference evidence="4 5" key="1">
    <citation type="submission" date="2020-02" db="EMBL/GenBank/DDBJ databases">
        <title>Nitrogenibacter mangrovi gen. nov., sp. nov. isolated from mangrove sediment, a denitrifying betaproteobacterium.</title>
        <authorList>
            <person name="Liao H."/>
            <person name="Tian Y."/>
        </authorList>
    </citation>
    <scope>NUCLEOTIDE SEQUENCE [LARGE SCALE GENOMIC DNA]</scope>
    <source>
        <strain evidence="4 5">M9-3-2</strain>
    </source>
</reference>
<evidence type="ECO:0000259" key="2">
    <source>
        <dbReference type="Pfam" id="PF08770"/>
    </source>
</evidence>
<accession>A0A6C1B1P7</accession>
<dbReference type="EMBL" id="CP048836">
    <property type="protein sequence ID" value="QID17487.1"/>
    <property type="molecule type" value="Genomic_DNA"/>
</dbReference>
<evidence type="ECO:0000256" key="1">
    <source>
        <dbReference type="SAM" id="SignalP"/>
    </source>
</evidence>
<dbReference type="SUPFAM" id="SSF81296">
    <property type="entry name" value="E set domains"/>
    <property type="match status" value="1"/>
</dbReference>
<feature type="signal peptide" evidence="1">
    <location>
        <begin position="1"/>
        <end position="24"/>
    </location>
</feature>
<sequence>MTRAQAWRWFAHALFLLACTPAFALDDPLKSARWDDMRQMFFADQPVQFDERVRVLAPLSAENPMEVPITVDAETLPDIAEVIVFADFNPIIKMLAFEPQGAVARLSFRVKLQQSTPVRAAARTKDGMWHVGGTWINTTGGGCSAPSVGSASPVWQTRLNEVSGRLWHHKDGTRIRVRIIHPMDTGLAERIPAFYIETLNIDRADGTPLMRIHSFEPVAENPLFTLDLPEALKDISSIRVEGRDNNGNLINAVVED</sequence>
<protein>
    <submittedName>
        <fullName evidence="4">Quinoprotein dehydrogenase-associated SoxYZ-like carrier</fullName>
    </submittedName>
</protein>
<dbReference type="Proteomes" id="UP000501991">
    <property type="component" value="Chromosome"/>
</dbReference>
<feature type="chain" id="PRO_5025613974" evidence="1">
    <location>
        <begin position="25"/>
        <end position="256"/>
    </location>
</feature>
<evidence type="ECO:0000259" key="3">
    <source>
        <dbReference type="Pfam" id="PF13501"/>
    </source>
</evidence>
<dbReference type="Pfam" id="PF08770">
    <property type="entry name" value="SoxZ"/>
    <property type="match status" value="1"/>
</dbReference>
<organism evidence="4 5">
    <name type="scientific">Nitrogeniibacter mangrovi</name>
    <dbReference type="NCBI Taxonomy" id="2016596"/>
    <lineage>
        <taxon>Bacteria</taxon>
        <taxon>Pseudomonadati</taxon>
        <taxon>Pseudomonadota</taxon>
        <taxon>Betaproteobacteria</taxon>
        <taxon>Rhodocyclales</taxon>
        <taxon>Zoogloeaceae</taxon>
        <taxon>Nitrogeniibacter</taxon>
    </lineage>
</organism>
<dbReference type="InterPro" id="IPR013783">
    <property type="entry name" value="Ig-like_fold"/>
</dbReference>
<dbReference type="InterPro" id="IPR032711">
    <property type="entry name" value="SoxY"/>
</dbReference>
<dbReference type="AlphaFoldDB" id="A0A6C1B1P7"/>
<feature type="domain" description="Sulphur oxidation protein SoxZ" evidence="2">
    <location>
        <begin position="171"/>
        <end position="248"/>
    </location>
</feature>
<dbReference type="Gene3D" id="2.60.40.2470">
    <property type="entry name" value="SoxY domain"/>
    <property type="match status" value="1"/>
</dbReference>
<dbReference type="InterPro" id="IPR014880">
    <property type="entry name" value="SoxZ_dom"/>
</dbReference>
<dbReference type="RefSeq" id="WP_173764651.1">
    <property type="nucleotide sequence ID" value="NZ_CP048836.1"/>
</dbReference>
<proteinExistence type="predicted"/>
<name>A0A6C1B1P7_9RHOO</name>
<dbReference type="Pfam" id="PF13501">
    <property type="entry name" value="SoxY"/>
    <property type="match status" value="1"/>
</dbReference>
<dbReference type="InterPro" id="IPR030831">
    <property type="entry name" value="Fuse-rel_SoxYZ"/>
</dbReference>
<evidence type="ECO:0000313" key="5">
    <source>
        <dbReference type="Proteomes" id="UP000501991"/>
    </source>
</evidence>